<accession>A0A8J7SHM5</accession>
<dbReference type="InterPro" id="IPR011075">
    <property type="entry name" value="TetR_C"/>
</dbReference>
<organism evidence="6 7">
    <name type="scientific">Thermohalobaculum xanthum</name>
    <dbReference type="NCBI Taxonomy" id="2753746"/>
    <lineage>
        <taxon>Bacteria</taxon>
        <taxon>Pseudomonadati</taxon>
        <taxon>Pseudomonadota</taxon>
        <taxon>Alphaproteobacteria</taxon>
        <taxon>Rhodobacterales</taxon>
        <taxon>Paracoccaceae</taxon>
        <taxon>Thermohalobaculum</taxon>
    </lineage>
</organism>
<protein>
    <submittedName>
        <fullName evidence="6">TetR/AcrR family transcriptional regulator</fullName>
    </submittedName>
</protein>
<dbReference type="Gene3D" id="1.10.10.60">
    <property type="entry name" value="Homeodomain-like"/>
    <property type="match status" value="1"/>
</dbReference>
<evidence type="ECO:0000259" key="5">
    <source>
        <dbReference type="PROSITE" id="PS50977"/>
    </source>
</evidence>
<sequence length="208" mass="22038">MARPREFDIDAALDAAMMVFWRKGYENAALPDLLDAMGIARGSLYKAFDDKRTLYLATLDRYEARVVAPALDSLSDPAEPDGVARIQRMMQGACAAAACADAPPGCFMCNAAVDRAPADPEVRARVDRMLQRIEDAIDAALAEGAQTAGWTPERRREAARLLTSAYVGLRVIARAGRPAAMLEAIVGAAISPLQAPGDGAAPPGTASH</sequence>
<dbReference type="PRINTS" id="PR00455">
    <property type="entry name" value="HTHTETR"/>
</dbReference>
<dbReference type="InterPro" id="IPR036271">
    <property type="entry name" value="Tet_transcr_reg_TetR-rel_C_sf"/>
</dbReference>
<comment type="caution">
    <text evidence="6">The sequence shown here is derived from an EMBL/GenBank/DDBJ whole genome shotgun (WGS) entry which is preliminary data.</text>
</comment>
<keyword evidence="2 4" id="KW-0238">DNA-binding</keyword>
<dbReference type="GO" id="GO:0003677">
    <property type="term" value="F:DNA binding"/>
    <property type="evidence" value="ECO:0007669"/>
    <property type="project" value="UniProtKB-UniRule"/>
</dbReference>
<dbReference type="Gene3D" id="1.10.357.10">
    <property type="entry name" value="Tetracycline Repressor, domain 2"/>
    <property type="match status" value="1"/>
</dbReference>
<feature type="domain" description="HTH tetR-type" evidence="5">
    <location>
        <begin position="6"/>
        <end position="66"/>
    </location>
</feature>
<dbReference type="RefSeq" id="WP_200609989.1">
    <property type="nucleotide sequence ID" value="NZ_JAEHHL010000006.1"/>
</dbReference>
<dbReference type="PANTHER" id="PTHR47506">
    <property type="entry name" value="TRANSCRIPTIONAL REGULATORY PROTEIN"/>
    <property type="match status" value="1"/>
</dbReference>
<dbReference type="SUPFAM" id="SSF46689">
    <property type="entry name" value="Homeodomain-like"/>
    <property type="match status" value="1"/>
</dbReference>
<evidence type="ECO:0000256" key="2">
    <source>
        <dbReference type="ARBA" id="ARBA00023125"/>
    </source>
</evidence>
<dbReference type="InterPro" id="IPR009057">
    <property type="entry name" value="Homeodomain-like_sf"/>
</dbReference>
<gene>
    <name evidence="6" type="ORF">H0I76_11415</name>
</gene>
<dbReference type="PANTHER" id="PTHR47506:SF1">
    <property type="entry name" value="HTH-TYPE TRANSCRIPTIONAL REGULATOR YJDC"/>
    <property type="match status" value="1"/>
</dbReference>
<dbReference type="Proteomes" id="UP000655420">
    <property type="component" value="Unassembled WGS sequence"/>
</dbReference>
<dbReference type="InterPro" id="IPR001647">
    <property type="entry name" value="HTH_TetR"/>
</dbReference>
<keyword evidence="1" id="KW-0805">Transcription regulation</keyword>
<evidence type="ECO:0000313" key="7">
    <source>
        <dbReference type="Proteomes" id="UP000655420"/>
    </source>
</evidence>
<name>A0A8J7SHM5_9RHOB</name>
<evidence type="ECO:0000313" key="6">
    <source>
        <dbReference type="EMBL" id="MBK0399800.1"/>
    </source>
</evidence>
<reference evidence="6" key="1">
    <citation type="submission" date="2020-12" db="EMBL/GenBank/DDBJ databases">
        <title>Bacterial taxonomy.</title>
        <authorList>
            <person name="Pan X."/>
        </authorList>
    </citation>
    <scope>NUCLEOTIDE SEQUENCE</scope>
    <source>
        <strain evidence="6">M0105</strain>
    </source>
</reference>
<proteinExistence type="predicted"/>
<dbReference type="SUPFAM" id="SSF48498">
    <property type="entry name" value="Tetracyclin repressor-like, C-terminal domain"/>
    <property type="match status" value="1"/>
</dbReference>
<dbReference type="EMBL" id="JAEHHL010000006">
    <property type="protein sequence ID" value="MBK0399800.1"/>
    <property type="molecule type" value="Genomic_DNA"/>
</dbReference>
<feature type="DNA-binding region" description="H-T-H motif" evidence="4">
    <location>
        <begin position="29"/>
        <end position="48"/>
    </location>
</feature>
<dbReference type="Pfam" id="PF00440">
    <property type="entry name" value="TetR_N"/>
    <property type="match status" value="1"/>
</dbReference>
<dbReference type="Pfam" id="PF16925">
    <property type="entry name" value="TetR_C_13"/>
    <property type="match status" value="1"/>
</dbReference>
<evidence type="ECO:0000256" key="1">
    <source>
        <dbReference type="ARBA" id="ARBA00023015"/>
    </source>
</evidence>
<dbReference type="AlphaFoldDB" id="A0A8J7SHM5"/>
<evidence type="ECO:0000256" key="4">
    <source>
        <dbReference type="PROSITE-ProRule" id="PRU00335"/>
    </source>
</evidence>
<keyword evidence="7" id="KW-1185">Reference proteome</keyword>
<keyword evidence="3" id="KW-0804">Transcription</keyword>
<dbReference type="PROSITE" id="PS50977">
    <property type="entry name" value="HTH_TETR_2"/>
    <property type="match status" value="1"/>
</dbReference>
<evidence type="ECO:0000256" key="3">
    <source>
        <dbReference type="ARBA" id="ARBA00023163"/>
    </source>
</evidence>